<dbReference type="PANTHER" id="PTHR38011">
    <property type="entry name" value="DIHYDROFOLATE REDUCTASE FAMILY PROTEIN (AFU_ORTHOLOGUE AFUA_8G06820)"/>
    <property type="match status" value="1"/>
</dbReference>
<proteinExistence type="predicted"/>
<dbReference type="EMBL" id="CADCTS010000231">
    <property type="protein sequence ID" value="CAA9304496.1"/>
    <property type="molecule type" value="Genomic_DNA"/>
</dbReference>
<sequence length="189" mass="20372">MRRVVVYELMSLDGVAEEPGDWVFDVDERVFTHLGEVIGQQDLVLLGRRTHASWAGYWPTSDVQPFADFVNGTPEHVITSTPLDGSWSGAVAVRTPLLEHVRALRAGEGGDVGVHGSLSVARSLLTAGLVDELRLVVAPTVAGRGRRLFEDQELRRLRLVTAEPTPSGCLLLTYRPAVDAGADAALPPA</sequence>
<dbReference type="SUPFAM" id="SSF53597">
    <property type="entry name" value="Dihydrofolate reductase-like"/>
    <property type="match status" value="1"/>
</dbReference>
<evidence type="ECO:0000259" key="1">
    <source>
        <dbReference type="Pfam" id="PF01872"/>
    </source>
</evidence>
<dbReference type="InterPro" id="IPR024072">
    <property type="entry name" value="DHFR-like_dom_sf"/>
</dbReference>
<dbReference type="GO" id="GO:0008703">
    <property type="term" value="F:5-amino-6-(5-phosphoribosylamino)uracil reductase activity"/>
    <property type="evidence" value="ECO:0007669"/>
    <property type="project" value="InterPro"/>
</dbReference>
<name>A0A6J4KFB9_9ACTN</name>
<accession>A0A6J4KFB9</accession>
<dbReference type="Gene3D" id="3.40.430.10">
    <property type="entry name" value="Dihydrofolate Reductase, subunit A"/>
    <property type="match status" value="1"/>
</dbReference>
<dbReference type="AlphaFoldDB" id="A0A6J4KFB9"/>
<evidence type="ECO:0000313" key="2">
    <source>
        <dbReference type="EMBL" id="CAA9304496.1"/>
    </source>
</evidence>
<dbReference type="InterPro" id="IPR050765">
    <property type="entry name" value="Riboflavin_Biosynth_HTPR"/>
</dbReference>
<organism evidence="2">
    <name type="scientific">uncultured Friedmanniella sp</name>
    <dbReference type="NCBI Taxonomy" id="335381"/>
    <lineage>
        <taxon>Bacteria</taxon>
        <taxon>Bacillati</taxon>
        <taxon>Actinomycetota</taxon>
        <taxon>Actinomycetes</taxon>
        <taxon>Propionibacteriales</taxon>
        <taxon>Nocardioidaceae</taxon>
        <taxon>Friedmanniella</taxon>
        <taxon>environmental samples</taxon>
    </lineage>
</organism>
<protein>
    <submittedName>
        <fullName evidence="2">Dihydrofolate reductase</fullName>
        <ecNumber evidence="2">1.5.1.3</ecNumber>
    </submittedName>
</protein>
<dbReference type="GO" id="GO:0009231">
    <property type="term" value="P:riboflavin biosynthetic process"/>
    <property type="evidence" value="ECO:0007669"/>
    <property type="project" value="InterPro"/>
</dbReference>
<dbReference type="GO" id="GO:0004146">
    <property type="term" value="F:dihydrofolate reductase activity"/>
    <property type="evidence" value="ECO:0007669"/>
    <property type="project" value="UniProtKB-EC"/>
</dbReference>
<dbReference type="EC" id="1.5.1.3" evidence="2"/>
<dbReference type="PANTHER" id="PTHR38011:SF11">
    <property type="entry name" value="2,5-DIAMINO-6-RIBOSYLAMINO-4(3H)-PYRIMIDINONE 5'-PHOSPHATE REDUCTASE"/>
    <property type="match status" value="1"/>
</dbReference>
<gene>
    <name evidence="2" type="ORF">AVDCRST_MAG48-1596</name>
</gene>
<keyword evidence="2" id="KW-0560">Oxidoreductase</keyword>
<dbReference type="Pfam" id="PF01872">
    <property type="entry name" value="RibD_C"/>
    <property type="match status" value="1"/>
</dbReference>
<feature type="domain" description="Bacterial bifunctional deaminase-reductase C-terminal" evidence="1">
    <location>
        <begin position="4"/>
        <end position="169"/>
    </location>
</feature>
<reference evidence="2" key="1">
    <citation type="submission" date="2020-02" db="EMBL/GenBank/DDBJ databases">
        <authorList>
            <person name="Meier V. D."/>
        </authorList>
    </citation>
    <scope>NUCLEOTIDE SEQUENCE</scope>
    <source>
        <strain evidence="2">AVDCRST_MAG48</strain>
    </source>
</reference>
<dbReference type="InterPro" id="IPR002734">
    <property type="entry name" value="RibDG_C"/>
</dbReference>